<organism evidence="1 2">
    <name type="scientific">Gloeophyllum trabeum (strain ATCC 11539 / FP-39264 / Madison 617)</name>
    <name type="common">Brown rot fungus</name>
    <dbReference type="NCBI Taxonomy" id="670483"/>
    <lineage>
        <taxon>Eukaryota</taxon>
        <taxon>Fungi</taxon>
        <taxon>Dikarya</taxon>
        <taxon>Basidiomycota</taxon>
        <taxon>Agaricomycotina</taxon>
        <taxon>Agaricomycetes</taxon>
        <taxon>Gloeophyllales</taxon>
        <taxon>Gloeophyllaceae</taxon>
        <taxon>Gloeophyllum</taxon>
    </lineage>
</organism>
<accession>S7Q6B1</accession>
<dbReference type="EMBL" id="KB469301">
    <property type="protein sequence ID" value="EPQ55601.1"/>
    <property type="molecule type" value="Genomic_DNA"/>
</dbReference>
<keyword evidence="2" id="KW-1185">Reference proteome</keyword>
<sequence length="52" mass="5929">MDEYEFISNIIALDVEDDPACDAPLDMEHPGCATQHACDVQHLFALFFHVHR</sequence>
<evidence type="ECO:0000313" key="1">
    <source>
        <dbReference type="EMBL" id="EPQ55601.1"/>
    </source>
</evidence>
<dbReference type="Proteomes" id="UP000030669">
    <property type="component" value="Unassembled WGS sequence"/>
</dbReference>
<dbReference type="HOGENOM" id="CLU_3087427_0_0_1"/>
<reference evidence="1 2" key="1">
    <citation type="journal article" date="2012" name="Science">
        <title>The Paleozoic origin of enzymatic lignin decomposition reconstructed from 31 fungal genomes.</title>
        <authorList>
            <person name="Floudas D."/>
            <person name="Binder M."/>
            <person name="Riley R."/>
            <person name="Barry K."/>
            <person name="Blanchette R.A."/>
            <person name="Henrissat B."/>
            <person name="Martinez A.T."/>
            <person name="Otillar R."/>
            <person name="Spatafora J.W."/>
            <person name="Yadav J.S."/>
            <person name="Aerts A."/>
            <person name="Benoit I."/>
            <person name="Boyd A."/>
            <person name="Carlson A."/>
            <person name="Copeland A."/>
            <person name="Coutinho P.M."/>
            <person name="de Vries R.P."/>
            <person name="Ferreira P."/>
            <person name="Findley K."/>
            <person name="Foster B."/>
            <person name="Gaskell J."/>
            <person name="Glotzer D."/>
            <person name="Gorecki P."/>
            <person name="Heitman J."/>
            <person name="Hesse C."/>
            <person name="Hori C."/>
            <person name="Igarashi K."/>
            <person name="Jurgens J.A."/>
            <person name="Kallen N."/>
            <person name="Kersten P."/>
            <person name="Kohler A."/>
            <person name="Kuees U."/>
            <person name="Kumar T.K.A."/>
            <person name="Kuo A."/>
            <person name="LaButti K."/>
            <person name="Larrondo L.F."/>
            <person name="Lindquist E."/>
            <person name="Ling A."/>
            <person name="Lombard V."/>
            <person name="Lucas S."/>
            <person name="Lundell T."/>
            <person name="Martin R."/>
            <person name="McLaughlin D.J."/>
            <person name="Morgenstern I."/>
            <person name="Morin E."/>
            <person name="Murat C."/>
            <person name="Nagy L.G."/>
            <person name="Nolan M."/>
            <person name="Ohm R.A."/>
            <person name="Patyshakuliyeva A."/>
            <person name="Rokas A."/>
            <person name="Ruiz-Duenas F.J."/>
            <person name="Sabat G."/>
            <person name="Salamov A."/>
            <person name="Samejima M."/>
            <person name="Schmutz J."/>
            <person name="Slot J.C."/>
            <person name="St John F."/>
            <person name="Stenlid J."/>
            <person name="Sun H."/>
            <person name="Sun S."/>
            <person name="Syed K."/>
            <person name="Tsang A."/>
            <person name="Wiebenga A."/>
            <person name="Young D."/>
            <person name="Pisabarro A."/>
            <person name="Eastwood D.C."/>
            <person name="Martin F."/>
            <person name="Cullen D."/>
            <person name="Grigoriev I.V."/>
            <person name="Hibbett D.S."/>
        </authorList>
    </citation>
    <scope>NUCLEOTIDE SEQUENCE [LARGE SCALE GENOMIC DNA]</scope>
    <source>
        <strain evidence="1 2">ATCC 11539</strain>
    </source>
</reference>
<evidence type="ECO:0000313" key="2">
    <source>
        <dbReference type="Proteomes" id="UP000030669"/>
    </source>
</evidence>
<name>S7Q6B1_GLOTA</name>
<dbReference type="GeneID" id="19301800"/>
<dbReference type="KEGG" id="gtr:GLOTRDRAFT_128824"/>
<dbReference type="AlphaFoldDB" id="S7Q6B1"/>
<gene>
    <name evidence="1" type="ORF">GLOTRDRAFT_128824</name>
</gene>
<proteinExistence type="predicted"/>
<dbReference type="RefSeq" id="XP_007865675.1">
    <property type="nucleotide sequence ID" value="XM_007867484.1"/>
</dbReference>
<protein>
    <submittedName>
        <fullName evidence="1">Uncharacterized protein</fullName>
    </submittedName>
</protein>